<dbReference type="GO" id="GO:0009380">
    <property type="term" value="C:excinuclease repair complex"/>
    <property type="evidence" value="ECO:0007669"/>
    <property type="project" value="InterPro"/>
</dbReference>
<keyword evidence="11" id="KW-1185">Reference proteome</keyword>
<keyword evidence="5" id="KW-0234">DNA repair</keyword>
<dbReference type="FunFam" id="3.40.1440.10:FF:000001">
    <property type="entry name" value="UvrABC system protein C"/>
    <property type="match status" value="1"/>
</dbReference>
<evidence type="ECO:0000256" key="5">
    <source>
        <dbReference type="ARBA" id="ARBA00023204"/>
    </source>
</evidence>
<feature type="domain" description="UvrC family homology region profile" evidence="9">
    <location>
        <begin position="384"/>
        <end position="632"/>
    </location>
</feature>
<dbReference type="PANTHER" id="PTHR30562">
    <property type="entry name" value="UVRC/OXIDOREDUCTASE"/>
    <property type="match status" value="1"/>
</dbReference>
<evidence type="ECO:0000256" key="3">
    <source>
        <dbReference type="ARBA" id="ARBA00022769"/>
    </source>
</evidence>
<evidence type="ECO:0000313" key="11">
    <source>
        <dbReference type="Proteomes" id="UP001301350"/>
    </source>
</evidence>
<dbReference type="InterPro" id="IPR038476">
    <property type="entry name" value="UvrC_RNase_H_dom_sf"/>
</dbReference>
<keyword evidence="2" id="KW-0227">DNA damage</keyword>
<dbReference type="GO" id="GO:0006289">
    <property type="term" value="P:nucleotide-excision repair"/>
    <property type="evidence" value="ECO:0007669"/>
    <property type="project" value="InterPro"/>
</dbReference>
<dbReference type="EMBL" id="JANCYW010000003">
    <property type="protein sequence ID" value="KAK4534853.1"/>
    <property type="molecule type" value="Genomic_DNA"/>
</dbReference>
<name>A0AAV9IRG9_CYACA</name>
<evidence type="ECO:0000256" key="2">
    <source>
        <dbReference type="ARBA" id="ARBA00022763"/>
    </source>
</evidence>
<keyword evidence="4" id="KW-0267">Excision nuclease</keyword>
<dbReference type="SMART" id="SM00465">
    <property type="entry name" value="GIYc"/>
    <property type="match status" value="1"/>
</dbReference>
<dbReference type="InterPro" id="IPR001162">
    <property type="entry name" value="UvrC_RNase_H_dom"/>
</dbReference>
<evidence type="ECO:0000256" key="6">
    <source>
        <dbReference type="SAM" id="MobiDB-lite"/>
    </source>
</evidence>
<evidence type="ECO:0000259" key="9">
    <source>
        <dbReference type="PROSITE" id="PS50165"/>
    </source>
</evidence>
<accession>A0AAV9IRG9</accession>
<dbReference type="Pfam" id="PF08459">
    <property type="entry name" value="UvrC_RNaseH_dom"/>
    <property type="match status" value="1"/>
</dbReference>
<dbReference type="SUPFAM" id="SSF82771">
    <property type="entry name" value="GIY-YIG endonuclease"/>
    <property type="match status" value="1"/>
</dbReference>
<feature type="region of interest" description="Disordered" evidence="6">
    <location>
        <begin position="36"/>
        <end position="95"/>
    </location>
</feature>
<dbReference type="InterPro" id="IPR004791">
    <property type="entry name" value="UvrC"/>
</dbReference>
<dbReference type="InterPro" id="IPR001943">
    <property type="entry name" value="UVR_dom"/>
</dbReference>
<feature type="domain" description="UVR" evidence="7">
    <location>
        <begin position="309"/>
        <end position="344"/>
    </location>
</feature>
<dbReference type="PANTHER" id="PTHR30562:SF1">
    <property type="entry name" value="UVRABC SYSTEM PROTEIN C"/>
    <property type="match status" value="1"/>
</dbReference>
<protein>
    <recommendedName>
        <fullName evidence="12">Excinuclease ABC subunit C</fullName>
    </recommendedName>
</protein>
<dbReference type="PROSITE" id="PS50165">
    <property type="entry name" value="UVRC"/>
    <property type="match status" value="1"/>
</dbReference>
<keyword evidence="3" id="KW-0228">DNA excision</keyword>
<dbReference type="CDD" id="cd10434">
    <property type="entry name" value="GIY-YIG_UvrC_Cho"/>
    <property type="match status" value="1"/>
</dbReference>
<gene>
    <name evidence="10" type="ORF">CDCA_CDCA03G0878</name>
</gene>
<evidence type="ECO:0000256" key="1">
    <source>
        <dbReference type="ARBA" id="ARBA00022490"/>
    </source>
</evidence>
<dbReference type="InterPro" id="IPR010994">
    <property type="entry name" value="RuvA_2-like"/>
</dbReference>
<dbReference type="InterPro" id="IPR047296">
    <property type="entry name" value="GIY-YIG_UvrC_Cho"/>
</dbReference>
<dbReference type="HAMAP" id="MF_00203">
    <property type="entry name" value="UvrC"/>
    <property type="match status" value="1"/>
</dbReference>
<dbReference type="SUPFAM" id="SSF47781">
    <property type="entry name" value="RuvA domain 2-like"/>
    <property type="match status" value="1"/>
</dbReference>
<dbReference type="Pfam" id="PF02151">
    <property type="entry name" value="UVR"/>
    <property type="match status" value="1"/>
</dbReference>
<dbReference type="Gene3D" id="1.10.150.20">
    <property type="entry name" value="5' to 3' exonuclease, C-terminal subdomain"/>
    <property type="match status" value="1"/>
</dbReference>
<evidence type="ECO:0000313" key="10">
    <source>
        <dbReference type="EMBL" id="KAK4534853.1"/>
    </source>
</evidence>
<dbReference type="Pfam" id="PF14520">
    <property type="entry name" value="HHH_5"/>
    <property type="match status" value="1"/>
</dbReference>
<dbReference type="Proteomes" id="UP001301350">
    <property type="component" value="Unassembled WGS sequence"/>
</dbReference>
<reference evidence="10 11" key="1">
    <citation type="submission" date="2022-07" db="EMBL/GenBank/DDBJ databases">
        <title>Genome-wide signatures of adaptation to extreme environments.</title>
        <authorList>
            <person name="Cho C.H."/>
            <person name="Yoon H.S."/>
        </authorList>
    </citation>
    <scope>NUCLEOTIDE SEQUENCE [LARGE SCALE GENOMIC DNA]</scope>
    <source>
        <strain evidence="10 11">DBV 063 E5</strain>
    </source>
</reference>
<dbReference type="AlphaFoldDB" id="A0AAV9IRG9"/>
<sequence length="767" mass="84422">MARTHPLPAVLPRHWRCFWIVWSGGVLWRRRRGTSRLPGRASGTAARAPGRMEVVPPRSGDTVLSVGKTSSELSEATARERGPSPSTSSLRRADGSGQFAARRWREALRHVPEAPGVYWFRDAAGQWLYVGKSKCLRARVATYFHRSGAVRERGLHFEALAQRVDTIDYLVTRSEVEALALEANLIREQQPPYNALLKDDKRYPYVCVTWSEAYPRILVTRRRRREAGGPLGRDRLYGPFVDSKRLQVVLSAVKRAFPLRQRPVPVHTDRPCLNYDIGLCPGVCQRLITPEAYRQVVQRAEWVFQGRYGELAQHLEEQMVQAALHEEFERAARLRDAHRVLCAPADAPTAAAALPPSRSHLEAHASQCVVLEDSRVSCDAVAAALSADGALASVHLLQVRSGLIVNRLVFRTGVSSVRLAHHQPPGASSTTMSPSDWREASIAQDVLESYYARAESAAEIPDEVVSLHALPRADLLAAYLTQRRDGHGVSVSAPSRGARHQITVLARDNAQLDVQQAAAEGAHTAAALDQLQTLLQLPRRPHRIECFDVSHTGGAETVAARAVLIDGLPAPQAYRRYRLRTPAATPGHPDDVACMYEVLQRRFRPRDVDAEAPSDWPDVVLIDGGRPQLQAALAALALLQVPVGGVAGVRIAAIAKKLEELYVPERALPLVIGDARGPDAPALRLLRQARDEAHRFAITFHRYRRGRAALQSALDGIRGLGAARRQRLLQQFQSVEGVAAATCEQLASVSGIGVDLAERIHRALHQP</sequence>
<feature type="domain" description="GIY-YIG" evidence="8">
    <location>
        <begin position="113"/>
        <end position="195"/>
    </location>
</feature>
<dbReference type="InterPro" id="IPR036876">
    <property type="entry name" value="UVR_dom_sf"/>
</dbReference>
<comment type="caution">
    <text evidence="10">The sequence shown here is derived from an EMBL/GenBank/DDBJ whole genome shotgun (WGS) entry which is preliminary data.</text>
</comment>
<evidence type="ECO:0008006" key="12">
    <source>
        <dbReference type="Google" id="ProtNLM"/>
    </source>
</evidence>
<dbReference type="InterPro" id="IPR050066">
    <property type="entry name" value="UvrABC_protein_C"/>
</dbReference>
<dbReference type="Gene3D" id="4.10.860.10">
    <property type="entry name" value="UVR domain"/>
    <property type="match status" value="1"/>
</dbReference>
<proteinExistence type="inferred from homology"/>
<keyword evidence="1" id="KW-0963">Cytoplasm</keyword>
<organism evidence="10 11">
    <name type="scientific">Cyanidium caldarium</name>
    <name type="common">Red alga</name>
    <dbReference type="NCBI Taxonomy" id="2771"/>
    <lineage>
        <taxon>Eukaryota</taxon>
        <taxon>Rhodophyta</taxon>
        <taxon>Bangiophyceae</taxon>
        <taxon>Cyanidiales</taxon>
        <taxon>Cyanidiaceae</taxon>
        <taxon>Cyanidium</taxon>
    </lineage>
</organism>
<dbReference type="Pfam" id="PF22920">
    <property type="entry name" value="UvrC_RNaseH"/>
    <property type="match status" value="1"/>
</dbReference>
<dbReference type="SUPFAM" id="SSF46600">
    <property type="entry name" value="C-terminal UvrC-binding domain of UvrB"/>
    <property type="match status" value="1"/>
</dbReference>
<dbReference type="InterPro" id="IPR035901">
    <property type="entry name" value="GIY-YIG_endonuc_sf"/>
</dbReference>
<dbReference type="Gene3D" id="3.40.1440.10">
    <property type="entry name" value="GIY-YIG endonuclease"/>
    <property type="match status" value="1"/>
</dbReference>
<dbReference type="InterPro" id="IPR000305">
    <property type="entry name" value="GIY-YIG_endonuc"/>
</dbReference>
<dbReference type="PROSITE" id="PS50164">
    <property type="entry name" value="GIY_YIG"/>
    <property type="match status" value="1"/>
</dbReference>
<dbReference type="PROSITE" id="PS50151">
    <property type="entry name" value="UVR"/>
    <property type="match status" value="1"/>
</dbReference>
<dbReference type="GO" id="GO:0009381">
    <property type="term" value="F:excinuclease ABC activity"/>
    <property type="evidence" value="ECO:0007669"/>
    <property type="project" value="InterPro"/>
</dbReference>
<evidence type="ECO:0000256" key="4">
    <source>
        <dbReference type="ARBA" id="ARBA00022881"/>
    </source>
</evidence>
<evidence type="ECO:0000259" key="8">
    <source>
        <dbReference type="PROSITE" id="PS50164"/>
    </source>
</evidence>
<evidence type="ECO:0000259" key="7">
    <source>
        <dbReference type="PROSITE" id="PS50151"/>
    </source>
</evidence>
<dbReference type="Pfam" id="PF01541">
    <property type="entry name" value="GIY-YIG"/>
    <property type="match status" value="1"/>
</dbReference>
<dbReference type="Gene3D" id="3.30.420.340">
    <property type="entry name" value="UvrC, RNAse H endonuclease domain"/>
    <property type="match status" value="1"/>
</dbReference>